<dbReference type="GO" id="GO:0045505">
    <property type="term" value="F:dynein intermediate chain binding"/>
    <property type="evidence" value="ECO:0007669"/>
    <property type="project" value="InterPro"/>
</dbReference>
<dbReference type="Gene3D" id="3.40.50.300">
    <property type="entry name" value="P-loop containing nucleotide triphosphate hydrolases"/>
    <property type="match status" value="3"/>
</dbReference>
<dbReference type="Pfam" id="PF12774">
    <property type="entry name" value="AAA_6"/>
    <property type="match status" value="1"/>
</dbReference>
<dbReference type="SUPFAM" id="SSF52540">
    <property type="entry name" value="P-loop containing nucleoside triphosphate hydrolases"/>
    <property type="match status" value="2"/>
</dbReference>
<dbReference type="InterPro" id="IPR027417">
    <property type="entry name" value="P-loop_NTPase"/>
</dbReference>
<name>A0AAV4B7M4_9GAST</name>
<dbReference type="Proteomes" id="UP000735302">
    <property type="component" value="Unassembled WGS sequence"/>
</dbReference>
<dbReference type="InterPro" id="IPR041466">
    <property type="entry name" value="Dynein_AAA5_ext"/>
</dbReference>
<dbReference type="GO" id="GO:0051959">
    <property type="term" value="F:dynein light intermediate chain binding"/>
    <property type="evidence" value="ECO:0007669"/>
    <property type="project" value="InterPro"/>
</dbReference>
<feature type="domain" description="Dynein heavy chain AAA 5 extension" evidence="2">
    <location>
        <begin position="489"/>
        <end position="624"/>
    </location>
</feature>
<dbReference type="InterPro" id="IPR043157">
    <property type="entry name" value="Dynein_AAA1S"/>
</dbReference>
<dbReference type="AlphaFoldDB" id="A0AAV4B7M4"/>
<sequence length="725" mass="82558">MRRFPRRGLDNVRWIYNYRHSRARRTIECPFGVLAGKWSVLNTTLNMLPENAIIVVLACCVLHNFVRKREGFFKGLASSGAWACFDEFNRIDLEVLSVVAQQILCIIRAVQSKVEQFIFEGTELTLNPNCYVCITMNPGYAGRSELPDNLKVLFRTVAMMVPDYAMISEISLYSFGFFTARDMAVKIVTTYKLCSEQLSSQFHYDYGMRAVKSVLSAAGNLKLKFKEQAEDILILRSIIDVNLPKFLAHDVPLFNGIISDLFPGLKLPEADYKVFLEAMSRVCETNNLQFVPSFEEKIIQTYEMMLVRHGFMMVGEPYGGKTKVLQTLAQGMTLLNSEGHDEFEAVQYQIINPKAIAMGQLYGQFDPVSHEWSDGVTANTFRRFASSESPDRKWVIFDGPIDAVWIENMNTVLDDNKKLCLMSGEIIQMSNVMTMVFETLDLSQASPATVSRCGMIYLEPSSLGWRPLVKSWLNTLPTFLSQEIFMFIEGMIEWLIPPCIDFVRHYCKEYIQASHSNQVVSFLSFVDMQMKEVLSDEHASTNKHMKAYFSGSILFSIPWTIGGDVDSGGRRKFHDFYYQVLEGRNPSFPIPDEVKKIEVMFPENCTAYDCFYDKKGRGAWLHWNTLIKPDTGTSKPIREMLVPTVDTARYSYLMDMHIASARPLLFVGPTGTGKSAYVSKKMMNELPQDKFLATILTFSAQSGANQTQVRKSRMSKCPNHIEVFK</sequence>
<evidence type="ECO:0000259" key="1">
    <source>
        <dbReference type="Pfam" id="PF12774"/>
    </source>
</evidence>
<dbReference type="GO" id="GO:0030286">
    <property type="term" value="C:dynein complex"/>
    <property type="evidence" value="ECO:0007669"/>
    <property type="project" value="InterPro"/>
</dbReference>
<comment type="caution">
    <text evidence="3">The sequence shown here is derived from an EMBL/GenBank/DDBJ whole genome shotgun (WGS) entry which is preliminary data.</text>
</comment>
<dbReference type="PANTHER" id="PTHR45703">
    <property type="entry name" value="DYNEIN HEAVY CHAIN"/>
    <property type="match status" value="1"/>
</dbReference>
<dbReference type="Pfam" id="PF12775">
    <property type="entry name" value="AAA_7"/>
    <property type="match status" value="1"/>
</dbReference>
<dbReference type="Pfam" id="PF17852">
    <property type="entry name" value="Dynein_AAA_lid"/>
    <property type="match status" value="1"/>
</dbReference>
<evidence type="ECO:0000313" key="4">
    <source>
        <dbReference type="Proteomes" id="UP000735302"/>
    </source>
</evidence>
<dbReference type="FunFam" id="1.10.8.710:FF:000004">
    <property type="entry name" value="Dynein axonemal heavy chain 6"/>
    <property type="match status" value="1"/>
</dbReference>
<dbReference type="FunFam" id="3.40.50.300:FF:001328">
    <property type="entry name" value="Dynein heavy chain 6, axonemal"/>
    <property type="match status" value="1"/>
</dbReference>
<dbReference type="GO" id="GO:0046872">
    <property type="term" value="F:metal ion binding"/>
    <property type="evidence" value="ECO:0007669"/>
    <property type="project" value="UniProtKB-KW"/>
</dbReference>
<proteinExistence type="predicted"/>
<dbReference type="EMBL" id="BLXT01004610">
    <property type="protein sequence ID" value="GFO15608.1"/>
    <property type="molecule type" value="Genomic_DNA"/>
</dbReference>
<gene>
    <name evidence="3" type="ORF">PoB_004211300</name>
</gene>
<dbReference type="GO" id="GO:0005524">
    <property type="term" value="F:ATP binding"/>
    <property type="evidence" value="ECO:0007669"/>
    <property type="project" value="InterPro"/>
</dbReference>
<dbReference type="GO" id="GO:0007018">
    <property type="term" value="P:microtubule-based movement"/>
    <property type="evidence" value="ECO:0007669"/>
    <property type="project" value="InterPro"/>
</dbReference>
<reference evidence="3 4" key="1">
    <citation type="journal article" date="2021" name="Elife">
        <title>Chloroplast acquisition without the gene transfer in kleptoplastic sea slugs, Plakobranchus ocellatus.</title>
        <authorList>
            <person name="Maeda T."/>
            <person name="Takahashi S."/>
            <person name="Yoshida T."/>
            <person name="Shimamura S."/>
            <person name="Takaki Y."/>
            <person name="Nagai Y."/>
            <person name="Toyoda A."/>
            <person name="Suzuki Y."/>
            <person name="Arimoto A."/>
            <person name="Ishii H."/>
            <person name="Satoh N."/>
            <person name="Nishiyama T."/>
            <person name="Hasebe M."/>
            <person name="Maruyama T."/>
            <person name="Minagawa J."/>
            <person name="Obokata J."/>
            <person name="Shigenobu S."/>
        </authorList>
    </citation>
    <scope>NUCLEOTIDE SEQUENCE [LARGE SCALE GENOMIC DNA]</scope>
</reference>
<dbReference type="InterPro" id="IPR026983">
    <property type="entry name" value="DHC"/>
</dbReference>
<dbReference type="InterPro" id="IPR035699">
    <property type="entry name" value="AAA_6"/>
</dbReference>
<keyword evidence="4" id="KW-1185">Reference proteome</keyword>
<accession>A0AAV4B7M4</accession>
<protein>
    <submittedName>
        <fullName evidence="3">Dynein heavy chain 12, axonemal-like</fullName>
    </submittedName>
</protein>
<feature type="domain" description="Dynein heavy chain hydrolytic ATP-binding dynein motor region" evidence="1">
    <location>
        <begin position="54"/>
        <end position="322"/>
    </location>
</feature>
<dbReference type="PANTHER" id="PTHR45703:SF1">
    <property type="entry name" value="DYNEINS HEAVY CHAIN"/>
    <property type="match status" value="1"/>
</dbReference>
<evidence type="ECO:0000259" key="2">
    <source>
        <dbReference type="Pfam" id="PF17852"/>
    </source>
</evidence>
<organism evidence="3 4">
    <name type="scientific">Plakobranchus ocellatus</name>
    <dbReference type="NCBI Taxonomy" id="259542"/>
    <lineage>
        <taxon>Eukaryota</taxon>
        <taxon>Metazoa</taxon>
        <taxon>Spiralia</taxon>
        <taxon>Lophotrochozoa</taxon>
        <taxon>Mollusca</taxon>
        <taxon>Gastropoda</taxon>
        <taxon>Heterobranchia</taxon>
        <taxon>Euthyneura</taxon>
        <taxon>Panpulmonata</taxon>
        <taxon>Sacoglossa</taxon>
        <taxon>Placobranchoidea</taxon>
        <taxon>Plakobranchidae</taxon>
        <taxon>Plakobranchus</taxon>
    </lineage>
</organism>
<dbReference type="Gene3D" id="1.10.8.710">
    <property type="match status" value="1"/>
</dbReference>
<evidence type="ECO:0000313" key="3">
    <source>
        <dbReference type="EMBL" id="GFO15608.1"/>
    </source>
</evidence>